<dbReference type="Proteomes" id="UP000179807">
    <property type="component" value="Unassembled WGS sequence"/>
</dbReference>
<evidence type="ECO:0000256" key="1">
    <source>
        <dbReference type="SAM" id="MobiDB-lite"/>
    </source>
</evidence>
<feature type="compositionally biased region" description="Polar residues" evidence="1">
    <location>
        <begin position="112"/>
        <end position="131"/>
    </location>
</feature>
<feature type="compositionally biased region" description="Low complexity" evidence="1">
    <location>
        <begin position="46"/>
        <end position="73"/>
    </location>
</feature>
<protein>
    <submittedName>
        <fullName evidence="2">Uncharacterized protein</fullName>
    </submittedName>
</protein>
<feature type="compositionally biased region" description="Polar residues" evidence="1">
    <location>
        <begin position="140"/>
        <end position="150"/>
    </location>
</feature>
<evidence type="ECO:0000313" key="2">
    <source>
        <dbReference type="EMBL" id="OHS99231.1"/>
    </source>
</evidence>
<gene>
    <name evidence="2" type="ORF">TRFO_08478</name>
</gene>
<sequence>MAIANNNQNFEDNPQLLQMIQNQFTNQNLPTTFQGLQQLLQNLNQNQNQNQSQPQNSINQNNIISNNNENNPNASPSRANPQRNRMIRQASTHLPIPPPPPQQQQQHQQEQSAPAMNQNVKQIKSLSQQQDVNRHPPHSGTPQTTNTNHSPVFSLQHLTKLPQCKRAAHISVDTDIFCLRQNVSNNGENESPFLVTLAGRSGASVGQELEISVDSDFLSKRYDLDFLRGCSDDVMADLICTIEKQLQQELNPPLHVIDKGKGKPENRFFLTE</sequence>
<proteinExistence type="predicted"/>
<evidence type="ECO:0000313" key="3">
    <source>
        <dbReference type="Proteomes" id="UP000179807"/>
    </source>
</evidence>
<dbReference type="AlphaFoldDB" id="A0A1J4JLE2"/>
<feature type="region of interest" description="Disordered" evidence="1">
    <location>
        <begin position="46"/>
        <end position="150"/>
    </location>
</feature>
<dbReference type="RefSeq" id="XP_068352368.1">
    <property type="nucleotide sequence ID" value="XM_068494307.1"/>
</dbReference>
<feature type="compositionally biased region" description="Polar residues" evidence="1">
    <location>
        <begin position="74"/>
        <end position="83"/>
    </location>
</feature>
<accession>A0A1J4JLE2</accession>
<dbReference type="VEuPathDB" id="TrichDB:TRFO_08478"/>
<reference evidence="2" key="1">
    <citation type="submission" date="2016-10" db="EMBL/GenBank/DDBJ databases">
        <authorList>
            <person name="Benchimol M."/>
            <person name="Almeida L.G."/>
            <person name="Vasconcelos A.T."/>
            <person name="Perreira-Neves A."/>
            <person name="Rosa I.A."/>
            <person name="Tasca T."/>
            <person name="Bogo M.R."/>
            <person name="de Souza W."/>
        </authorList>
    </citation>
    <scope>NUCLEOTIDE SEQUENCE [LARGE SCALE GENOMIC DNA]</scope>
    <source>
        <strain evidence="2">K</strain>
    </source>
</reference>
<dbReference type="EMBL" id="MLAK01001015">
    <property type="protein sequence ID" value="OHS99231.1"/>
    <property type="molecule type" value="Genomic_DNA"/>
</dbReference>
<dbReference type="GeneID" id="94829011"/>
<name>A0A1J4JLE2_9EUKA</name>
<keyword evidence="3" id="KW-1185">Reference proteome</keyword>
<organism evidence="2 3">
    <name type="scientific">Tritrichomonas foetus</name>
    <dbReference type="NCBI Taxonomy" id="1144522"/>
    <lineage>
        <taxon>Eukaryota</taxon>
        <taxon>Metamonada</taxon>
        <taxon>Parabasalia</taxon>
        <taxon>Tritrichomonadida</taxon>
        <taxon>Tritrichomonadidae</taxon>
        <taxon>Tritrichomonas</taxon>
    </lineage>
</organism>
<comment type="caution">
    <text evidence="2">The sequence shown here is derived from an EMBL/GenBank/DDBJ whole genome shotgun (WGS) entry which is preliminary data.</text>
</comment>